<dbReference type="EMBL" id="JBBCAQ010000003">
    <property type="protein sequence ID" value="KAK7604451.1"/>
    <property type="molecule type" value="Genomic_DNA"/>
</dbReference>
<feature type="transmembrane region" description="Helical" evidence="9">
    <location>
        <begin position="522"/>
        <end position="540"/>
    </location>
</feature>
<feature type="transmembrane region" description="Helical" evidence="9">
    <location>
        <begin position="208"/>
        <end position="233"/>
    </location>
</feature>
<dbReference type="FunFam" id="1.20.1250.20:FF:001511">
    <property type="entry name" value="Solute carrier family 2, facilitated glucose transporter member 5"/>
    <property type="match status" value="1"/>
</dbReference>
<keyword evidence="6 9" id="KW-0472">Membrane</keyword>
<dbReference type="Proteomes" id="UP001367676">
    <property type="component" value="Unassembled WGS sequence"/>
</dbReference>
<dbReference type="GO" id="GO:0005886">
    <property type="term" value="C:plasma membrane"/>
    <property type="evidence" value="ECO:0007669"/>
    <property type="project" value="UniProtKB-SubCell"/>
</dbReference>
<feature type="transmembrane region" description="Helical" evidence="9">
    <location>
        <begin position="245"/>
        <end position="263"/>
    </location>
</feature>
<evidence type="ECO:0000256" key="4">
    <source>
        <dbReference type="ARBA" id="ARBA00022692"/>
    </source>
</evidence>
<dbReference type="PROSITE" id="PS50850">
    <property type="entry name" value="MFS"/>
    <property type="match status" value="1"/>
</dbReference>
<evidence type="ECO:0000256" key="1">
    <source>
        <dbReference type="ARBA" id="ARBA00004651"/>
    </source>
</evidence>
<evidence type="ECO:0000256" key="8">
    <source>
        <dbReference type="SAM" id="MobiDB-lite"/>
    </source>
</evidence>
<dbReference type="InterPro" id="IPR005829">
    <property type="entry name" value="Sugar_transporter_CS"/>
</dbReference>
<organism evidence="11 12">
    <name type="scientific">Parthenolecanium corni</name>
    <dbReference type="NCBI Taxonomy" id="536013"/>
    <lineage>
        <taxon>Eukaryota</taxon>
        <taxon>Metazoa</taxon>
        <taxon>Ecdysozoa</taxon>
        <taxon>Arthropoda</taxon>
        <taxon>Hexapoda</taxon>
        <taxon>Insecta</taxon>
        <taxon>Pterygota</taxon>
        <taxon>Neoptera</taxon>
        <taxon>Paraneoptera</taxon>
        <taxon>Hemiptera</taxon>
        <taxon>Sternorrhyncha</taxon>
        <taxon>Coccoidea</taxon>
        <taxon>Coccidae</taxon>
        <taxon>Parthenolecanium</taxon>
    </lineage>
</organism>
<feature type="transmembrane region" description="Helical" evidence="9">
    <location>
        <begin position="454"/>
        <end position="481"/>
    </location>
</feature>
<feature type="compositionally biased region" description="Basic and acidic residues" evidence="8">
    <location>
        <begin position="7"/>
        <end position="20"/>
    </location>
</feature>
<accession>A0AAN9TUJ8</accession>
<keyword evidence="4 9" id="KW-0812">Transmembrane</keyword>
<dbReference type="GO" id="GO:0005353">
    <property type="term" value="F:fructose transmembrane transporter activity"/>
    <property type="evidence" value="ECO:0007669"/>
    <property type="project" value="UniProtKB-ARBA"/>
</dbReference>
<gene>
    <name evidence="11" type="ORF">V9T40_005637</name>
</gene>
<protein>
    <recommendedName>
        <fullName evidence="10">Major facilitator superfamily (MFS) profile domain-containing protein</fullName>
    </recommendedName>
</protein>
<feature type="transmembrane region" description="Helical" evidence="9">
    <location>
        <begin position="360"/>
        <end position="383"/>
    </location>
</feature>
<dbReference type="SUPFAM" id="SSF103473">
    <property type="entry name" value="MFS general substrate transporter"/>
    <property type="match status" value="1"/>
</dbReference>
<dbReference type="PANTHER" id="PTHR23503">
    <property type="entry name" value="SOLUTE CARRIER FAMILY 2"/>
    <property type="match status" value="1"/>
</dbReference>
<evidence type="ECO:0000256" key="7">
    <source>
        <dbReference type="RuleBase" id="RU003346"/>
    </source>
</evidence>
<feature type="transmembrane region" description="Helical" evidence="9">
    <location>
        <begin position="395"/>
        <end position="418"/>
    </location>
</feature>
<evidence type="ECO:0000256" key="3">
    <source>
        <dbReference type="ARBA" id="ARBA00022475"/>
    </source>
</evidence>
<feature type="transmembrane region" description="Helical" evidence="9">
    <location>
        <begin position="275"/>
        <end position="297"/>
    </location>
</feature>
<dbReference type="NCBIfam" id="TIGR00879">
    <property type="entry name" value="SP"/>
    <property type="match status" value="1"/>
</dbReference>
<dbReference type="GO" id="GO:1990539">
    <property type="term" value="P:fructose import across plasma membrane"/>
    <property type="evidence" value="ECO:0007669"/>
    <property type="project" value="UniProtKB-ARBA"/>
</dbReference>
<dbReference type="InterPro" id="IPR020846">
    <property type="entry name" value="MFS_dom"/>
</dbReference>
<dbReference type="PROSITE" id="PS00217">
    <property type="entry name" value="SUGAR_TRANSPORT_2"/>
    <property type="match status" value="1"/>
</dbReference>
<feature type="domain" description="Major facilitator superfamily (MFS) profile" evidence="10">
    <location>
        <begin position="99"/>
        <end position="547"/>
    </location>
</feature>
<feature type="transmembrane region" description="Helical" evidence="9">
    <location>
        <begin position="493"/>
        <end position="516"/>
    </location>
</feature>
<dbReference type="Pfam" id="PF00083">
    <property type="entry name" value="Sugar_tr"/>
    <property type="match status" value="1"/>
</dbReference>
<dbReference type="InterPro" id="IPR045263">
    <property type="entry name" value="GLUT"/>
</dbReference>
<dbReference type="PROSITE" id="PS00216">
    <property type="entry name" value="SUGAR_TRANSPORT_1"/>
    <property type="match status" value="2"/>
</dbReference>
<comment type="caution">
    <text evidence="11">The sequence shown here is derived from an EMBL/GenBank/DDBJ whole genome shotgun (WGS) entry which is preliminary data.</text>
</comment>
<feature type="transmembrane region" description="Helical" evidence="9">
    <location>
        <begin position="151"/>
        <end position="176"/>
    </location>
</feature>
<dbReference type="Gene3D" id="1.20.1250.20">
    <property type="entry name" value="MFS general substrate transporter like domains"/>
    <property type="match status" value="1"/>
</dbReference>
<keyword evidence="12" id="KW-1185">Reference proteome</keyword>
<keyword evidence="5 9" id="KW-1133">Transmembrane helix</keyword>
<dbReference type="PANTHER" id="PTHR23503:SF8">
    <property type="entry name" value="FACILITATED GLUCOSE TRANSPORTER PROTEIN 1"/>
    <property type="match status" value="1"/>
</dbReference>
<evidence type="ECO:0000313" key="11">
    <source>
        <dbReference type="EMBL" id="KAK7604451.1"/>
    </source>
</evidence>
<reference evidence="11 12" key="1">
    <citation type="submission" date="2024-03" db="EMBL/GenBank/DDBJ databases">
        <title>Adaptation during the transition from Ophiocordyceps entomopathogen to insect associate is accompanied by gene loss and intensified selection.</title>
        <authorList>
            <person name="Ward C.M."/>
            <person name="Onetto C.A."/>
            <person name="Borneman A.R."/>
        </authorList>
    </citation>
    <scope>NUCLEOTIDE SEQUENCE [LARGE SCALE GENOMIC DNA]</scope>
    <source>
        <strain evidence="11">AWRI1</strain>
        <tissue evidence="11">Single Adult Female</tissue>
    </source>
</reference>
<evidence type="ECO:0000256" key="9">
    <source>
        <dbReference type="SAM" id="Phobius"/>
    </source>
</evidence>
<keyword evidence="2 7" id="KW-0813">Transport</keyword>
<name>A0AAN9TUJ8_9HEMI</name>
<evidence type="ECO:0000259" key="10">
    <source>
        <dbReference type="PROSITE" id="PS50850"/>
    </source>
</evidence>
<feature type="transmembrane region" description="Helical" evidence="9">
    <location>
        <begin position="183"/>
        <end position="202"/>
    </location>
</feature>
<sequence length="564" mass="60837">MDSSGDQEEKLKMSDAKNGHVDSPSTPLSLPKQTLSVLEVTERFKSRTASLSLLARIVRQSRPDTLLAGSRSGTASNYALTPTATTSPKNATSKLIFATFAAVVGSAFQHGYNTGVVNAPQALIVQWLKEMQRNNSLNSGGNGEISQPTIVFIYATIVSIFCFGGMIGGLCAGFVSESMGRKWGIVSNNVLVFVSALLMGLAKHNSSYGMLIFGRLLIGMNAGLNAGLVPMYLSEIAPLHLRGMLGSSYQLIITISILLSQILGMKSLLGTAEDWPTLFSLIVVPAILQLITMPFCAESPKYLWSIGREQSALEALRWLRGTTDVQSELRLIKSEYDSQKSAPRVTLGQMLTNPMLRIPLTISVVIMLAQQLSGINAVIYFSTEIIQKTQLDDSVAQIGTIVMGSMNVAMTVISSLLVEAAGRKTLLLIGFGGMLIDTILLTIALALSATGSVFISYMCVFFVIGFVVIFAIGPGSIPWFLVSELFMQNARPLATSVAVGVNWGANFFVGLGFPLLESALGPYVFVIFAILQSGFILFIVKKVPETKNKTTEEISAIFRQMSYE</sequence>
<dbReference type="InterPro" id="IPR036259">
    <property type="entry name" value="MFS_trans_sf"/>
</dbReference>
<proteinExistence type="inferred from homology"/>
<dbReference type="PRINTS" id="PR00171">
    <property type="entry name" value="SUGRTRNSPORT"/>
</dbReference>
<keyword evidence="3" id="KW-1003">Cell membrane</keyword>
<evidence type="ECO:0000313" key="12">
    <source>
        <dbReference type="Proteomes" id="UP001367676"/>
    </source>
</evidence>
<evidence type="ECO:0000256" key="5">
    <source>
        <dbReference type="ARBA" id="ARBA00022989"/>
    </source>
</evidence>
<comment type="similarity">
    <text evidence="7">Belongs to the major facilitator superfamily. Sugar transporter (TC 2.A.1.1) family.</text>
</comment>
<comment type="subcellular location">
    <subcellularLocation>
        <location evidence="1">Cell membrane</location>
        <topology evidence="1">Multi-pass membrane protein</topology>
    </subcellularLocation>
</comment>
<dbReference type="InterPro" id="IPR005828">
    <property type="entry name" value="MFS_sugar_transport-like"/>
</dbReference>
<evidence type="ECO:0000256" key="2">
    <source>
        <dbReference type="ARBA" id="ARBA00022448"/>
    </source>
</evidence>
<evidence type="ECO:0000256" key="6">
    <source>
        <dbReference type="ARBA" id="ARBA00023136"/>
    </source>
</evidence>
<feature type="region of interest" description="Disordered" evidence="8">
    <location>
        <begin position="1"/>
        <end position="30"/>
    </location>
</feature>
<dbReference type="InterPro" id="IPR003663">
    <property type="entry name" value="Sugar/inositol_transpt"/>
</dbReference>
<dbReference type="AlphaFoldDB" id="A0AAN9TUJ8"/>
<feature type="transmembrane region" description="Helical" evidence="9">
    <location>
        <begin position="425"/>
        <end position="448"/>
    </location>
</feature>